<keyword evidence="4 8" id="KW-0479">Metal-binding</keyword>
<dbReference type="PANTHER" id="PTHR33653:SF1">
    <property type="entry name" value="RIBONUCLEASE VAPC2"/>
    <property type="match status" value="1"/>
</dbReference>
<dbReference type="SUPFAM" id="SSF88723">
    <property type="entry name" value="PIN domain-like"/>
    <property type="match status" value="1"/>
</dbReference>
<keyword evidence="5 8" id="KW-0378">Hydrolase</keyword>
<evidence type="ECO:0000256" key="1">
    <source>
        <dbReference type="ARBA" id="ARBA00001946"/>
    </source>
</evidence>
<evidence type="ECO:0000313" key="11">
    <source>
        <dbReference type="Proteomes" id="UP001375743"/>
    </source>
</evidence>
<gene>
    <name evidence="8" type="primary">vapC</name>
    <name evidence="10" type="ORF">U1T56_14040</name>
</gene>
<evidence type="ECO:0000256" key="4">
    <source>
        <dbReference type="ARBA" id="ARBA00022723"/>
    </source>
</evidence>
<evidence type="ECO:0000313" key="10">
    <source>
        <dbReference type="EMBL" id="MEK0084279.1"/>
    </source>
</evidence>
<sequence length="138" mass="15196">MSYLLDTNLVVAVLRNRPAMVRERLRDVMAEGASVAVPTVVLYELWYGVARSQYRRENTERLRIFLSGDIGIVPFEAEDAAIAGELRAELQVAGSPIEAYDLLIAAQALRTGATLVTANVAEFAHVPGLAWQDWSHEA</sequence>
<organism evidence="10 11">
    <name type="scientific">Benzoatithermus flavus</name>
    <dbReference type="NCBI Taxonomy" id="3108223"/>
    <lineage>
        <taxon>Bacteria</taxon>
        <taxon>Pseudomonadati</taxon>
        <taxon>Pseudomonadota</taxon>
        <taxon>Alphaproteobacteria</taxon>
        <taxon>Geminicoccales</taxon>
        <taxon>Geminicoccaceae</taxon>
        <taxon>Benzoatithermus</taxon>
    </lineage>
</organism>
<feature type="domain" description="PIN" evidence="9">
    <location>
        <begin position="3"/>
        <end position="127"/>
    </location>
</feature>
<evidence type="ECO:0000256" key="2">
    <source>
        <dbReference type="ARBA" id="ARBA00022649"/>
    </source>
</evidence>
<dbReference type="HAMAP" id="MF_00265">
    <property type="entry name" value="VapC_Nob1"/>
    <property type="match status" value="1"/>
</dbReference>
<keyword evidence="2 8" id="KW-1277">Toxin-antitoxin system</keyword>
<comment type="similarity">
    <text evidence="7 8">Belongs to the PINc/VapC protein family.</text>
</comment>
<dbReference type="InterPro" id="IPR029060">
    <property type="entry name" value="PIN-like_dom_sf"/>
</dbReference>
<keyword evidence="6 8" id="KW-0460">Magnesium</keyword>
<keyword evidence="3 8" id="KW-0540">Nuclease</keyword>
<dbReference type="InterPro" id="IPR002716">
    <property type="entry name" value="PIN_dom"/>
</dbReference>
<evidence type="ECO:0000256" key="7">
    <source>
        <dbReference type="ARBA" id="ARBA00038093"/>
    </source>
</evidence>
<comment type="cofactor">
    <cofactor evidence="1 8">
        <name>Mg(2+)</name>
        <dbReference type="ChEBI" id="CHEBI:18420"/>
    </cofactor>
</comment>
<keyword evidence="8" id="KW-0800">Toxin</keyword>
<dbReference type="Gene3D" id="3.40.50.1010">
    <property type="entry name" value="5'-nuclease"/>
    <property type="match status" value="1"/>
</dbReference>
<feature type="binding site" evidence="8">
    <location>
        <position position="101"/>
    </location>
    <ligand>
        <name>Mg(2+)</name>
        <dbReference type="ChEBI" id="CHEBI:18420"/>
    </ligand>
</feature>
<dbReference type="EMBL" id="JBBLZC010000013">
    <property type="protein sequence ID" value="MEK0084279.1"/>
    <property type="molecule type" value="Genomic_DNA"/>
</dbReference>
<dbReference type="Pfam" id="PF01850">
    <property type="entry name" value="PIN"/>
    <property type="match status" value="1"/>
</dbReference>
<dbReference type="CDD" id="cd18745">
    <property type="entry name" value="PIN_VapC4-5_FitB-like"/>
    <property type="match status" value="1"/>
</dbReference>
<evidence type="ECO:0000256" key="8">
    <source>
        <dbReference type="HAMAP-Rule" id="MF_00265"/>
    </source>
</evidence>
<evidence type="ECO:0000259" key="9">
    <source>
        <dbReference type="Pfam" id="PF01850"/>
    </source>
</evidence>
<proteinExistence type="inferred from homology"/>
<dbReference type="RefSeq" id="WP_418160127.1">
    <property type="nucleotide sequence ID" value="NZ_JBBLZC010000013.1"/>
</dbReference>
<evidence type="ECO:0000256" key="5">
    <source>
        <dbReference type="ARBA" id="ARBA00022801"/>
    </source>
</evidence>
<dbReference type="InterPro" id="IPR022907">
    <property type="entry name" value="VapC_family"/>
</dbReference>
<keyword evidence="11" id="KW-1185">Reference proteome</keyword>
<evidence type="ECO:0000256" key="3">
    <source>
        <dbReference type="ARBA" id="ARBA00022722"/>
    </source>
</evidence>
<dbReference type="Proteomes" id="UP001375743">
    <property type="component" value="Unassembled WGS sequence"/>
</dbReference>
<evidence type="ECO:0000256" key="6">
    <source>
        <dbReference type="ARBA" id="ARBA00022842"/>
    </source>
</evidence>
<name>A0ABU8XT99_9PROT</name>
<dbReference type="PANTHER" id="PTHR33653">
    <property type="entry name" value="RIBONUCLEASE VAPC2"/>
    <property type="match status" value="1"/>
</dbReference>
<accession>A0ABU8XT99</accession>
<protein>
    <recommendedName>
        <fullName evidence="8">Ribonuclease VapC</fullName>
        <shortName evidence="8">RNase VapC</shortName>
        <ecNumber evidence="8">3.1.-.-</ecNumber>
    </recommendedName>
    <alternativeName>
        <fullName evidence="8">Toxin VapC</fullName>
    </alternativeName>
</protein>
<dbReference type="EC" id="3.1.-.-" evidence="8"/>
<dbReference type="InterPro" id="IPR050556">
    <property type="entry name" value="Type_II_TA_system_RNase"/>
</dbReference>
<comment type="function">
    <text evidence="8">Toxic component of a toxin-antitoxin (TA) system. An RNase.</text>
</comment>
<comment type="caution">
    <text evidence="10">The sequence shown here is derived from an EMBL/GenBank/DDBJ whole genome shotgun (WGS) entry which is preliminary data.</text>
</comment>
<feature type="binding site" evidence="8">
    <location>
        <position position="6"/>
    </location>
    <ligand>
        <name>Mg(2+)</name>
        <dbReference type="ChEBI" id="CHEBI:18420"/>
    </ligand>
</feature>
<reference evidence="10 11" key="1">
    <citation type="submission" date="2024-01" db="EMBL/GenBank/DDBJ databases">
        <title>Multi-omics insights into the function and evolution of sodium benzoate biodegradation pathways in Benzoatithermus flavus gen. nov., sp. nov. from hot spring.</title>
        <authorList>
            <person name="Hu C.-J."/>
            <person name="Li W.-J."/>
        </authorList>
    </citation>
    <scope>NUCLEOTIDE SEQUENCE [LARGE SCALE GENOMIC DNA]</scope>
    <source>
        <strain evidence="10 11">SYSU G07066</strain>
    </source>
</reference>